<evidence type="ECO:0000256" key="1">
    <source>
        <dbReference type="SAM" id="MobiDB-lite"/>
    </source>
</evidence>
<organism evidence="2 3">
    <name type="scientific">Halorientalis pallida</name>
    <dbReference type="NCBI Taxonomy" id="2479928"/>
    <lineage>
        <taxon>Archaea</taxon>
        <taxon>Methanobacteriati</taxon>
        <taxon>Methanobacteriota</taxon>
        <taxon>Stenosarchaea group</taxon>
        <taxon>Halobacteria</taxon>
        <taxon>Halobacteriales</taxon>
        <taxon>Haloarculaceae</taxon>
        <taxon>Halorientalis</taxon>
    </lineage>
</organism>
<dbReference type="GO" id="GO:0046677">
    <property type="term" value="P:response to antibiotic"/>
    <property type="evidence" value="ECO:0007669"/>
    <property type="project" value="InterPro"/>
</dbReference>
<dbReference type="GO" id="GO:0008080">
    <property type="term" value="F:N-acetyltransferase activity"/>
    <property type="evidence" value="ECO:0007669"/>
    <property type="project" value="InterPro"/>
</dbReference>
<evidence type="ECO:0008006" key="4">
    <source>
        <dbReference type="Google" id="ProtNLM"/>
    </source>
</evidence>
<accession>A0A498KZ10</accession>
<dbReference type="Proteomes" id="UP000289691">
    <property type="component" value="Unassembled WGS sequence"/>
</dbReference>
<comment type="caution">
    <text evidence="2">The sequence shown here is derived from an EMBL/GenBank/DDBJ whole genome shotgun (WGS) entry which is preliminary data.</text>
</comment>
<dbReference type="Pfam" id="PF02522">
    <property type="entry name" value="Antibiotic_NAT"/>
    <property type="match status" value="1"/>
</dbReference>
<evidence type="ECO:0000313" key="3">
    <source>
        <dbReference type="Proteomes" id="UP000289691"/>
    </source>
</evidence>
<sequence>MQFRGMVRHFPEMRSKLPFDGSPSSALPVSPSQTTHVPPPTTLAETLWSSAKHYAVRQREEPTGPVDEAVFAEILDGYDEDVVFVHVGLSDVNAAFDGDPYEFVRDHLDARFDSILTPAFTQSFRRTGEFHRTDSEPELGAFAGLFFDDADYRTADPLHSIQVCGDYRFDGCTVRDTFGPDGCYAQLERDDVRILDIGTRWLVSTQLHYIERVTDVPYSETVEIDGTVRYPGGTEEEITQRNYSKNNYLYFWDRLGIQRDLIDDGVLDHHDLNGLRVVSVSARDLRDALEPRIAEDPYYLVR</sequence>
<keyword evidence="3" id="KW-1185">Reference proteome</keyword>
<name>A0A498KZ10_9EURY</name>
<feature type="region of interest" description="Disordered" evidence="1">
    <location>
        <begin position="19"/>
        <end position="38"/>
    </location>
</feature>
<evidence type="ECO:0000313" key="2">
    <source>
        <dbReference type="EMBL" id="RXK47273.1"/>
    </source>
</evidence>
<protein>
    <recommendedName>
        <fullName evidence="4">Aminoglycoside 3-N-acetyltransferase</fullName>
    </recommendedName>
</protein>
<dbReference type="SUPFAM" id="SSF110710">
    <property type="entry name" value="TTHA0583/YokD-like"/>
    <property type="match status" value="1"/>
</dbReference>
<feature type="compositionally biased region" description="Polar residues" evidence="1">
    <location>
        <begin position="22"/>
        <end position="36"/>
    </location>
</feature>
<gene>
    <name evidence="2" type="ORF">EAF64_15940</name>
</gene>
<dbReference type="InterPro" id="IPR003679">
    <property type="entry name" value="Amioglycoside_AcTrfase"/>
</dbReference>
<dbReference type="AlphaFoldDB" id="A0A498KZ10"/>
<dbReference type="EMBL" id="RDFA01000006">
    <property type="protein sequence ID" value="RXK47273.1"/>
    <property type="molecule type" value="Genomic_DNA"/>
</dbReference>
<reference evidence="2 3" key="1">
    <citation type="submission" date="2019-01" db="EMBL/GenBank/DDBJ databases">
        <title>Halorientalis sp. F13-25 a new haloarchaeum isolated from hypersaline water.</title>
        <authorList>
            <person name="Ana D.-V."/>
            <person name="Cristina S.-P."/>
            <person name="Antonio V."/>
        </authorList>
    </citation>
    <scope>NUCLEOTIDE SEQUENCE [LARGE SCALE GENOMIC DNA]</scope>
    <source>
        <strain evidence="2 3">F13-25</strain>
    </source>
</reference>
<dbReference type="InterPro" id="IPR028345">
    <property type="entry name" value="Antibiotic_NAT-like"/>
</dbReference>
<proteinExistence type="predicted"/>